<dbReference type="AlphaFoldDB" id="A0A9W7EUZ7"/>
<dbReference type="InterPro" id="IPR040000">
    <property type="entry name" value="NOP9"/>
</dbReference>
<evidence type="ECO:0000313" key="3">
    <source>
        <dbReference type="EMBL" id="GMH90838.1"/>
    </source>
</evidence>
<evidence type="ECO:0000313" key="4">
    <source>
        <dbReference type="Proteomes" id="UP001165085"/>
    </source>
</evidence>
<dbReference type="InterPro" id="IPR016024">
    <property type="entry name" value="ARM-type_fold"/>
</dbReference>
<dbReference type="Proteomes" id="UP001165085">
    <property type="component" value="Unassembled WGS sequence"/>
</dbReference>
<gene>
    <name evidence="3" type="ORF">TrST_g3890</name>
</gene>
<dbReference type="GO" id="GO:0000480">
    <property type="term" value="P:endonucleolytic cleavage in 5'-ETS of tricistronic rRNA transcript (SSU-rRNA, 5.8S rRNA, LSU-rRNA)"/>
    <property type="evidence" value="ECO:0007669"/>
    <property type="project" value="TreeGrafter"/>
</dbReference>
<feature type="compositionally biased region" description="Polar residues" evidence="2">
    <location>
        <begin position="1"/>
        <end position="12"/>
    </location>
</feature>
<feature type="region of interest" description="Disordered" evidence="2">
    <location>
        <begin position="1"/>
        <end position="27"/>
    </location>
</feature>
<dbReference type="PANTHER" id="PTHR13102">
    <property type="entry name" value="NUCLEOLAR PROTEIN 9"/>
    <property type="match status" value="1"/>
</dbReference>
<dbReference type="GO" id="GO:0003723">
    <property type="term" value="F:RNA binding"/>
    <property type="evidence" value="ECO:0007669"/>
    <property type="project" value="InterPro"/>
</dbReference>
<feature type="compositionally biased region" description="Basic residues" evidence="2">
    <location>
        <begin position="629"/>
        <end position="638"/>
    </location>
</feature>
<dbReference type="SUPFAM" id="SSF48371">
    <property type="entry name" value="ARM repeat"/>
    <property type="match status" value="2"/>
</dbReference>
<dbReference type="GO" id="GO:0005730">
    <property type="term" value="C:nucleolus"/>
    <property type="evidence" value="ECO:0007669"/>
    <property type="project" value="TreeGrafter"/>
</dbReference>
<protein>
    <submittedName>
        <fullName evidence="3">Uncharacterized protein</fullName>
    </submittedName>
</protein>
<dbReference type="GO" id="GO:0000056">
    <property type="term" value="P:ribosomal small subunit export from nucleus"/>
    <property type="evidence" value="ECO:0007669"/>
    <property type="project" value="TreeGrafter"/>
</dbReference>
<proteinExistence type="predicted"/>
<dbReference type="PANTHER" id="PTHR13102:SF0">
    <property type="entry name" value="NUCLEOLAR PROTEIN 9"/>
    <property type="match status" value="1"/>
</dbReference>
<evidence type="ECO:0000256" key="2">
    <source>
        <dbReference type="SAM" id="MobiDB-lite"/>
    </source>
</evidence>
<feature type="region of interest" description="Disordered" evidence="2">
    <location>
        <begin position="607"/>
        <end position="647"/>
    </location>
</feature>
<organism evidence="3 4">
    <name type="scientific">Triparma strigata</name>
    <dbReference type="NCBI Taxonomy" id="1606541"/>
    <lineage>
        <taxon>Eukaryota</taxon>
        <taxon>Sar</taxon>
        <taxon>Stramenopiles</taxon>
        <taxon>Ochrophyta</taxon>
        <taxon>Bolidophyceae</taxon>
        <taxon>Parmales</taxon>
        <taxon>Triparmaceae</taxon>
        <taxon>Triparma</taxon>
    </lineage>
</organism>
<dbReference type="GO" id="GO:0000472">
    <property type="term" value="P:endonucleolytic cleavage to generate mature 5'-end of SSU-rRNA from (SSU-rRNA, 5.8S rRNA, LSU-rRNA)"/>
    <property type="evidence" value="ECO:0007669"/>
    <property type="project" value="TreeGrafter"/>
</dbReference>
<sequence>MSAPKLSNQTQHYGRLGHDVQRPRRPDPDDVIYLEGVPLEGDEQRLAARAALLSLSHSFASLCGDERASSILEKCLRLGLLPSTDPEESSEVYETLQTCLKSVEGYAEFIAINRYGSHVLSTLFSVMAPLLPSLPATSVTSVISITSTLKGSLLELTQHISGSHVLRSLLCLLAGVSEKDVLPPKGKKGKKRKTENVSASYPRNVTVHSSPSLFKSSFDDIISTIVNRSSRKEKGFMQYLACHEGASKVLMCGLRVGGCAYGSGVVSVCVTDSNETGRTLNLTSLDFPKLNSGSVLAAMAAAILGLDDAETSREIVYGLSGEVSGSWVLEAIMEVCGPVIFDGIFLGAQGRLKEYVEDDVANFVAQSLMAHCRDKSTADKIVKEVLPMIKNGRILKADRSGVLMRAVQMCGRFEVGQELIYNAIFAETNVAELVDVVIEERVTINVNGARVILYMLSSFDKVWAAKVYKALAAVLNPGQIVELCKDGMGSKLLIDGMLTTKYDDLRGEATGMVYDAVKPGALDIATDRVGHWALEKCFRNFGMEMKMEIAMALASGERRLEGSKVGQGVLERLCVKQFLEGKEVFEEAVKKRERAKDGGKEEIVKGFMDDVVKGDGGDGDGGEGGEGGKKKKRKRKKRAGGEERGEDLIAAAKKKAVEL</sequence>
<keyword evidence="4" id="KW-1185">Reference proteome</keyword>
<reference evidence="4" key="1">
    <citation type="journal article" date="2023" name="Commun. Biol.">
        <title>Genome analysis of Parmales, the sister group of diatoms, reveals the evolutionary specialization of diatoms from phago-mixotrophs to photoautotrophs.</title>
        <authorList>
            <person name="Ban H."/>
            <person name="Sato S."/>
            <person name="Yoshikawa S."/>
            <person name="Yamada K."/>
            <person name="Nakamura Y."/>
            <person name="Ichinomiya M."/>
            <person name="Sato N."/>
            <person name="Blanc-Mathieu R."/>
            <person name="Endo H."/>
            <person name="Kuwata A."/>
            <person name="Ogata H."/>
        </authorList>
    </citation>
    <scope>NUCLEOTIDE SEQUENCE [LARGE SCALE GENOMIC DNA]</scope>
    <source>
        <strain evidence="4">NIES 3701</strain>
    </source>
</reference>
<evidence type="ECO:0000256" key="1">
    <source>
        <dbReference type="ARBA" id="ARBA00022737"/>
    </source>
</evidence>
<feature type="compositionally biased region" description="Basic and acidic residues" evidence="2">
    <location>
        <begin position="16"/>
        <end position="27"/>
    </location>
</feature>
<dbReference type="GO" id="GO:0030686">
    <property type="term" value="C:90S preribosome"/>
    <property type="evidence" value="ECO:0007669"/>
    <property type="project" value="TreeGrafter"/>
</dbReference>
<dbReference type="InterPro" id="IPR001313">
    <property type="entry name" value="Pumilio_RNA-bd_rpt"/>
</dbReference>
<comment type="caution">
    <text evidence="3">The sequence shown here is derived from an EMBL/GenBank/DDBJ whole genome shotgun (WGS) entry which is preliminary data.</text>
</comment>
<keyword evidence="1" id="KW-0677">Repeat</keyword>
<name>A0A9W7EUZ7_9STRA</name>
<dbReference type="EMBL" id="BRXY01000377">
    <property type="protein sequence ID" value="GMH90838.1"/>
    <property type="molecule type" value="Genomic_DNA"/>
</dbReference>
<dbReference type="GO" id="GO:0030688">
    <property type="term" value="C:preribosome, small subunit precursor"/>
    <property type="evidence" value="ECO:0007669"/>
    <property type="project" value="TreeGrafter"/>
</dbReference>
<feature type="compositionally biased region" description="Basic and acidic residues" evidence="2">
    <location>
        <begin position="607"/>
        <end position="616"/>
    </location>
</feature>
<dbReference type="Pfam" id="PF22493">
    <property type="entry name" value="PUF_NOP9"/>
    <property type="match status" value="1"/>
</dbReference>
<dbReference type="InterPro" id="IPR011989">
    <property type="entry name" value="ARM-like"/>
</dbReference>
<dbReference type="GO" id="GO:0000447">
    <property type="term" value="P:endonucleolytic cleavage in ITS1 to separate SSU-rRNA from 5.8S rRNA and LSU-rRNA from tricistronic rRNA transcript (SSU-rRNA, 5.8S rRNA, LSU-rRNA)"/>
    <property type="evidence" value="ECO:0007669"/>
    <property type="project" value="TreeGrafter"/>
</dbReference>
<dbReference type="OrthoDB" id="200644at2759"/>
<accession>A0A9W7EUZ7</accession>
<dbReference type="Gene3D" id="1.25.10.10">
    <property type="entry name" value="Leucine-rich Repeat Variant"/>
    <property type="match status" value="2"/>
</dbReference>